<evidence type="ECO:0000313" key="4">
    <source>
        <dbReference type="Proteomes" id="UP000441336"/>
    </source>
</evidence>
<comment type="caution">
    <text evidence="3">The sequence shown here is derived from an EMBL/GenBank/DDBJ whole genome shotgun (WGS) entry which is preliminary data.</text>
</comment>
<dbReference type="EMBL" id="WQKZ01000002">
    <property type="protein sequence ID" value="MVN75975.1"/>
    <property type="molecule type" value="Genomic_DNA"/>
</dbReference>
<dbReference type="AlphaFoldDB" id="A0A7K1TC68"/>
<dbReference type="Proteomes" id="UP000441336">
    <property type="component" value="Unassembled WGS sequence"/>
</dbReference>
<reference evidence="3 4" key="1">
    <citation type="submission" date="2019-12" db="EMBL/GenBank/DDBJ databases">
        <title>Hymenobacter sp. HMF4947 Genome sequencing and assembly.</title>
        <authorList>
            <person name="Kang H."/>
            <person name="Cha I."/>
            <person name="Kim H."/>
            <person name="Joh K."/>
        </authorList>
    </citation>
    <scope>NUCLEOTIDE SEQUENCE [LARGE SCALE GENOMIC DNA]</scope>
    <source>
        <strain evidence="3 4">HMF4947</strain>
    </source>
</reference>
<evidence type="ECO:0000256" key="2">
    <source>
        <dbReference type="SAM" id="SignalP"/>
    </source>
</evidence>
<feature type="signal peptide" evidence="2">
    <location>
        <begin position="1"/>
        <end position="22"/>
    </location>
</feature>
<feature type="region of interest" description="Disordered" evidence="1">
    <location>
        <begin position="159"/>
        <end position="180"/>
    </location>
</feature>
<proteinExistence type="predicted"/>
<evidence type="ECO:0000256" key="1">
    <source>
        <dbReference type="SAM" id="MobiDB-lite"/>
    </source>
</evidence>
<name>A0A7K1TC68_9BACT</name>
<evidence type="ECO:0000313" key="3">
    <source>
        <dbReference type="EMBL" id="MVN75975.1"/>
    </source>
</evidence>
<feature type="chain" id="PRO_5029718357" description="Curlin-associated protein" evidence="2">
    <location>
        <begin position="23"/>
        <end position="202"/>
    </location>
</feature>
<accession>A0A7K1TC68</accession>
<keyword evidence="4" id="KW-1185">Reference proteome</keyword>
<protein>
    <recommendedName>
        <fullName evidence="5">Curlin-associated protein</fullName>
    </recommendedName>
</protein>
<keyword evidence="2" id="KW-0732">Signal</keyword>
<evidence type="ECO:0008006" key="5">
    <source>
        <dbReference type="Google" id="ProtNLM"/>
    </source>
</evidence>
<dbReference type="RefSeq" id="WP_157563279.1">
    <property type="nucleotide sequence ID" value="NZ_WQKZ01000002.1"/>
</dbReference>
<gene>
    <name evidence="3" type="ORF">GO988_06530</name>
</gene>
<organism evidence="3 4">
    <name type="scientific">Hymenobacter ginkgonis</name>
    <dbReference type="NCBI Taxonomy" id="2682976"/>
    <lineage>
        <taxon>Bacteria</taxon>
        <taxon>Pseudomonadati</taxon>
        <taxon>Bacteroidota</taxon>
        <taxon>Cytophagia</taxon>
        <taxon>Cytophagales</taxon>
        <taxon>Hymenobacteraceae</taxon>
        <taxon>Hymenobacter</taxon>
    </lineage>
</organism>
<sequence length="202" mass="21356">MKRQAKWLVSSLAMGCALEAQAQSPAQPDATAQQLVESIGPDRLPAATTRNVLSLTQSGSGNAATLNQASYSLQANQAYIVQVGAANLLDLEQVGNANRANYTQTGNANQSILSQTGNANALDGSLTGNQNAVTLRQQGSSNEITSEVAASNRQYNLSQIGNNNSITQRETTPTDQRGYSIEQRGNNMHITVEQGRGLPTLP</sequence>